<reference evidence="2 3" key="1">
    <citation type="submission" date="2023-06" db="EMBL/GenBank/DDBJ databases">
        <title>Roseiconus lacunae JC819 isolated from Gulf of Mannar region, Tamil Nadu.</title>
        <authorList>
            <person name="Pk S."/>
            <person name="Ch S."/>
            <person name="Ch V.R."/>
        </authorList>
    </citation>
    <scope>NUCLEOTIDE SEQUENCE [LARGE SCALE GENOMIC DNA]</scope>
    <source>
        <strain evidence="2 3">JC819</strain>
    </source>
</reference>
<evidence type="ECO:0000256" key="1">
    <source>
        <dbReference type="SAM" id="Phobius"/>
    </source>
</evidence>
<keyword evidence="1" id="KW-1133">Transmembrane helix</keyword>
<organism evidence="2 3">
    <name type="scientific">Roseiconus lacunae</name>
    <dbReference type="NCBI Taxonomy" id="2605694"/>
    <lineage>
        <taxon>Bacteria</taxon>
        <taxon>Pseudomonadati</taxon>
        <taxon>Planctomycetota</taxon>
        <taxon>Planctomycetia</taxon>
        <taxon>Pirellulales</taxon>
        <taxon>Pirellulaceae</taxon>
        <taxon>Roseiconus</taxon>
    </lineage>
</organism>
<feature type="transmembrane region" description="Helical" evidence="1">
    <location>
        <begin position="52"/>
        <end position="74"/>
    </location>
</feature>
<evidence type="ECO:0000313" key="2">
    <source>
        <dbReference type="EMBL" id="MDM4019552.1"/>
    </source>
</evidence>
<evidence type="ECO:0000313" key="3">
    <source>
        <dbReference type="Proteomes" id="UP001239462"/>
    </source>
</evidence>
<gene>
    <name evidence="2" type="ORF">QTN89_29130</name>
</gene>
<name>A0ABT7PSS4_9BACT</name>
<proteinExistence type="predicted"/>
<sequence length="138" mass="15191">MFGRDPVITNVPRLKNERELTLNPYDPAESTIATVAPDRSQCGISRIVRPAIYLHVVAVALTGLGMTHGIRTIIWPKQWIPFIELGLLFGMVAFFACPLALLIGLARSTAPARRRMTLLAVEAMIVVAHFIAFIPSVQ</sequence>
<dbReference type="RefSeq" id="WP_289167674.1">
    <property type="nucleotide sequence ID" value="NZ_JASZZN010000134.1"/>
</dbReference>
<keyword evidence="1" id="KW-0812">Transmembrane</keyword>
<feature type="transmembrane region" description="Helical" evidence="1">
    <location>
        <begin position="118"/>
        <end position="137"/>
    </location>
</feature>
<keyword evidence="3" id="KW-1185">Reference proteome</keyword>
<accession>A0ABT7PSS4</accession>
<feature type="transmembrane region" description="Helical" evidence="1">
    <location>
        <begin position="86"/>
        <end position="106"/>
    </location>
</feature>
<keyword evidence="1" id="KW-0472">Membrane</keyword>
<comment type="caution">
    <text evidence="2">The sequence shown here is derived from an EMBL/GenBank/DDBJ whole genome shotgun (WGS) entry which is preliminary data.</text>
</comment>
<protein>
    <submittedName>
        <fullName evidence="2">Uncharacterized protein</fullName>
    </submittedName>
</protein>
<dbReference type="Proteomes" id="UP001239462">
    <property type="component" value="Unassembled WGS sequence"/>
</dbReference>
<dbReference type="EMBL" id="JASZZN010000134">
    <property type="protein sequence ID" value="MDM4019552.1"/>
    <property type="molecule type" value="Genomic_DNA"/>
</dbReference>